<accession>A0A3B0YDC4</accession>
<dbReference type="GO" id="GO:0006396">
    <property type="term" value="P:RNA processing"/>
    <property type="evidence" value="ECO:0007669"/>
    <property type="project" value="InterPro"/>
</dbReference>
<evidence type="ECO:0000313" key="4">
    <source>
        <dbReference type="EMBL" id="VAW74740.1"/>
    </source>
</evidence>
<dbReference type="EC" id="2.1.1.200" evidence="4"/>
<dbReference type="GO" id="GO:0032259">
    <property type="term" value="P:methylation"/>
    <property type="evidence" value="ECO:0007669"/>
    <property type="project" value="UniProtKB-KW"/>
</dbReference>
<dbReference type="GO" id="GO:0160206">
    <property type="term" value="F:tRNA (cytidine(32)/uridine(32)-2'-O)-methyltransferase activity"/>
    <property type="evidence" value="ECO:0007669"/>
    <property type="project" value="UniProtKB-EC"/>
</dbReference>
<feature type="non-terminal residue" evidence="4">
    <location>
        <position position="42"/>
    </location>
</feature>
<gene>
    <name evidence="4" type="ORF">MNBD_GAMMA14-983</name>
</gene>
<evidence type="ECO:0000259" key="3">
    <source>
        <dbReference type="Pfam" id="PF00588"/>
    </source>
</evidence>
<dbReference type="EMBL" id="UOFM01000105">
    <property type="protein sequence ID" value="VAW74740.1"/>
    <property type="molecule type" value="Genomic_DNA"/>
</dbReference>
<evidence type="ECO:0000256" key="2">
    <source>
        <dbReference type="ARBA" id="ARBA00022679"/>
    </source>
</evidence>
<dbReference type="InterPro" id="IPR001537">
    <property type="entry name" value="SpoU_MeTrfase"/>
</dbReference>
<keyword evidence="2 4" id="KW-0808">Transferase</keyword>
<protein>
    <submittedName>
        <fullName evidence="4">tRNA (Cytidine(32)/uridine(32)-2'-O)-methyltransferase</fullName>
        <ecNumber evidence="4">2.1.1.200</ecNumber>
    </submittedName>
</protein>
<dbReference type="Pfam" id="PF00588">
    <property type="entry name" value="SpoU_methylase"/>
    <property type="match status" value="1"/>
</dbReference>
<proteinExistence type="predicted"/>
<name>A0A3B0YDC4_9ZZZZ</name>
<dbReference type="Gene3D" id="3.40.1280.10">
    <property type="match status" value="1"/>
</dbReference>
<organism evidence="4">
    <name type="scientific">hydrothermal vent metagenome</name>
    <dbReference type="NCBI Taxonomy" id="652676"/>
    <lineage>
        <taxon>unclassified sequences</taxon>
        <taxon>metagenomes</taxon>
        <taxon>ecological metagenomes</taxon>
    </lineage>
</organism>
<dbReference type="SUPFAM" id="SSF75217">
    <property type="entry name" value="alpha/beta knot"/>
    <property type="match status" value="1"/>
</dbReference>
<dbReference type="InterPro" id="IPR029028">
    <property type="entry name" value="Alpha/beta_knot_MTases"/>
</dbReference>
<feature type="domain" description="tRNA/rRNA methyltransferase SpoU type" evidence="3">
    <location>
        <begin position="10"/>
        <end position="42"/>
    </location>
</feature>
<dbReference type="InterPro" id="IPR029026">
    <property type="entry name" value="tRNA_m1G_MTases_N"/>
</dbReference>
<evidence type="ECO:0000256" key="1">
    <source>
        <dbReference type="ARBA" id="ARBA00022603"/>
    </source>
</evidence>
<sequence>MMSEQILQTAIVLVETSHPGNIGAAARAMKNMGLHELRLVNP</sequence>
<reference evidence="4" key="1">
    <citation type="submission" date="2018-06" db="EMBL/GenBank/DDBJ databases">
        <authorList>
            <person name="Zhirakovskaya E."/>
        </authorList>
    </citation>
    <scope>NUCLEOTIDE SEQUENCE</scope>
</reference>
<dbReference type="GO" id="GO:0003723">
    <property type="term" value="F:RNA binding"/>
    <property type="evidence" value="ECO:0007669"/>
    <property type="project" value="InterPro"/>
</dbReference>
<keyword evidence="1 4" id="KW-0489">Methyltransferase</keyword>
<dbReference type="AlphaFoldDB" id="A0A3B0YDC4"/>